<protein>
    <submittedName>
        <fullName evidence="2">Uncharacterized protein</fullName>
    </submittedName>
</protein>
<organism evidence="2 3">
    <name type="scientific">Thalassiosira oceanica</name>
    <name type="common">Marine diatom</name>
    <dbReference type="NCBI Taxonomy" id="159749"/>
    <lineage>
        <taxon>Eukaryota</taxon>
        <taxon>Sar</taxon>
        <taxon>Stramenopiles</taxon>
        <taxon>Ochrophyta</taxon>
        <taxon>Bacillariophyta</taxon>
        <taxon>Coscinodiscophyceae</taxon>
        <taxon>Thalassiosirophycidae</taxon>
        <taxon>Thalassiosirales</taxon>
        <taxon>Thalassiosiraceae</taxon>
        <taxon>Thalassiosira</taxon>
    </lineage>
</organism>
<gene>
    <name evidence="2" type="ORF">THAOC_22966</name>
</gene>
<dbReference type="AlphaFoldDB" id="K0S808"/>
<proteinExistence type="predicted"/>
<name>K0S808_THAOC</name>
<feature type="non-terminal residue" evidence="2">
    <location>
        <position position="1"/>
    </location>
</feature>
<feature type="compositionally biased region" description="Basic and acidic residues" evidence="1">
    <location>
        <begin position="47"/>
        <end position="69"/>
    </location>
</feature>
<reference evidence="2 3" key="1">
    <citation type="journal article" date="2012" name="Genome Biol.">
        <title>Genome and low-iron response of an oceanic diatom adapted to chronic iron limitation.</title>
        <authorList>
            <person name="Lommer M."/>
            <person name="Specht M."/>
            <person name="Roy A.S."/>
            <person name="Kraemer L."/>
            <person name="Andreson R."/>
            <person name="Gutowska M.A."/>
            <person name="Wolf J."/>
            <person name="Bergner S.V."/>
            <person name="Schilhabel M.B."/>
            <person name="Klostermeier U.C."/>
            <person name="Beiko R.G."/>
            <person name="Rosenstiel P."/>
            <person name="Hippler M."/>
            <person name="Laroche J."/>
        </authorList>
    </citation>
    <scope>NUCLEOTIDE SEQUENCE [LARGE SCALE GENOMIC DNA]</scope>
    <source>
        <strain evidence="2 3">CCMP1005</strain>
    </source>
</reference>
<dbReference type="Proteomes" id="UP000266841">
    <property type="component" value="Unassembled WGS sequence"/>
</dbReference>
<evidence type="ECO:0000313" key="3">
    <source>
        <dbReference type="Proteomes" id="UP000266841"/>
    </source>
</evidence>
<evidence type="ECO:0000256" key="1">
    <source>
        <dbReference type="SAM" id="MobiDB-lite"/>
    </source>
</evidence>
<feature type="region of interest" description="Disordered" evidence="1">
    <location>
        <begin position="158"/>
        <end position="191"/>
    </location>
</feature>
<accession>K0S808</accession>
<feature type="region of interest" description="Disordered" evidence="1">
    <location>
        <begin position="1"/>
        <end position="78"/>
    </location>
</feature>
<comment type="caution">
    <text evidence="2">The sequence shown here is derived from an EMBL/GenBank/DDBJ whole genome shotgun (WGS) entry which is preliminary data.</text>
</comment>
<evidence type="ECO:0000313" key="2">
    <source>
        <dbReference type="EMBL" id="EJK57036.1"/>
    </source>
</evidence>
<sequence>GLVYGRRAPAPAPPRPRVPPLLNWGALPTRNKRRDPPPDPQFKSGARVREHGRTGDRRTGRQEDGRTKASDGPPYPQKAIIVIGIRDKQENMEMDSIDLPIDLNRPPRTSIGERRWTERFAGTLLHLTGHPRRPAFAGCRSSLASKPNCATIALAHWPGHPSGRHMCPTKPESSYGQTDEPGRGGKSRRDR</sequence>
<feature type="compositionally biased region" description="Basic and acidic residues" evidence="1">
    <location>
        <begin position="180"/>
        <end position="191"/>
    </location>
</feature>
<feature type="compositionally biased region" description="Pro residues" evidence="1">
    <location>
        <begin position="10"/>
        <end position="19"/>
    </location>
</feature>
<keyword evidence="3" id="KW-1185">Reference proteome</keyword>
<dbReference type="EMBL" id="AGNL01029740">
    <property type="protein sequence ID" value="EJK57036.1"/>
    <property type="molecule type" value="Genomic_DNA"/>
</dbReference>